<dbReference type="InterPro" id="IPR000615">
    <property type="entry name" value="Bestrophin"/>
</dbReference>
<keyword evidence="6" id="KW-0407">Ion channel</keyword>
<keyword evidence="6" id="KW-1003">Cell membrane</keyword>
<reference evidence="7" key="1">
    <citation type="journal article" date="2023" name="IScience">
        <title>Live-bearing cockroach genome reveals convergent evolutionary mechanisms linked to viviparity in insects and beyond.</title>
        <authorList>
            <person name="Fouks B."/>
            <person name="Harrison M.C."/>
            <person name="Mikhailova A.A."/>
            <person name="Marchal E."/>
            <person name="English S."/>
            <person name="Carruthers M."/>
            <person name="Jennings E.C."/>
            <person name="Chiamaka E.L."/>
            <person name="Frigard R.A."/>
            <person name="Pippel M."/>
            <person name="Attardo G.M."/>
            <person name="Benoit J.B."/>
            <person name="Bornberg-Bauer E."/>
            <person name="Tobe S.S."/>
        </authorList>
    </citation>
    <scope>NUCLEOTIDE SEQUENCE</scope>
    <source>
        <strain evidence="7">Stay&amp;Tobe</strain>
    </source>
</reference>
<gene>
    <name evidence="7" type="ORF">L9F63_002320</name>
</gene>
<comment type="similarity">
    <text evidence="5 6">Belongs to the anion channel-forming bestrophin (TC 1.A.46) family. Calcium-sensitive chloride channel subfamily.</text>
</comment>
<comment type="caution">
    <text evidence="7">The sequence shown here is derived from an EMBL/GenBank/DDBJ whole genome shotgun (WGS) entry which is preliminary data.</text>
</comment>
<evidence type="ECO:0000313" key="8">
    <source>
        <dbReference type="Proteomes" id="UP001233999"/>
    </source>
</evidence>
<keyword evidence="3 6" id="KW-1133">Transmembrane helix</keyword>
<dbReference type="Pfam" id="PF01062">
    <property type="entry name" value="Bestrophin"/>
    <property type="match status" value="1"/>
</dbReference>
<dbReference type="PANTHER" id="PTHR10736">
    <property type="entry name" value="BESTROPHIN"/>
    <property type="match status" value="1"/>
</dbReference>
<dbReference type="GO" id="GO:0005254">
    <property type="term" value="F:chloride channel activity"/>
    <property type="evidence" value="ECO:0007669"/>
    <property type="project" value="UniProtKB-KW"/>
</dbReference>
<evidence type="ECO:0000256" key="5">
    <source>
        <dbReference type="ARBA" id="ARBA00034769"/>
    </source>
</evidence>
<dbReference type="EMBL" id="JASPKZ010003884">
    <property type="protein sequence ID" value="KAJ9591165.1"/>
    <property type="molecule type" value="Genomic_DNA"/>
</dbReference>
<evidence type="ECO:0000256" key="4">
    <source>
        <dbReference type="ARBA" id="ARBA00023136"/>
    </source>
</evidence>
<keyword evidence="4 6" id="KW-0472">Membrane</keyword>
<keyword evidence="6" id="KW-0868">Chloride</keyword>
<evidence type="ECO:0000256" key="6">
    <source>
        <dbReference type="RuleBase" id="RU363126"/>
    </source>
</evidence>
<dbReference type="GO" id="GO:0034707">
    <property type="term" value="C:chloride channel complex"/>
    <property type="evidence" value="ECO:0007669"/>
    <property type="project" value="UniProtKB-KW"/>
</dbReference>
<comment type="function">
    <text evidence="6">Forms chloride channels.</text>
</comment>
<organism evidence="7 8">
    <name type="scientific">Diploptera punctata</name>
    <name type="common">Pacific beetle cockroach</name>
    <dbReference type="NCBI Taxonomy" id="6984"/>
    <lineage>
        <taxon>Eukaryota</taxon>
        <taxon>Metazoa</taxon>
        <taxon>Ecdysozoa</taxon>
        <taxon>Arthropoda</taxon>
        <taxon>Hexapoda</taxon>
        <taxon>Insecta</taxon>
        <taxon>Pterygota</taxon>
        <taxon>Neoptera</taxon>
        <taxon>Polyneoptera</taxon>
        <taxon>Dictyoptera</taxon>
        <taxon>Blattodea</taxon>
        <taxon>Blaberoidea</taxon>
        <taxon>Blaberidae</taxon>
        <taxon>Diplopterinae</taxon>
        <taxon>Diploptera</taxon>
    </lineage>
</organism>
<feature type="transmembrane region" description="Helical" evidence="6">
    <location>
        <begin position="52"/>
        <end position="75"/>
    </location>
</feature>
<keyword evidence="8" id="KW-1185">Reference proteome</keyword>
<sequence length="187" mass="22078">CGGFTRLLFMWKGSLYKLIYRELLLFLAAFAILSALYRHAFTEEQKRLFEKVVIYCDTFINLIPLSFVLGFYVAYVAGRWWSQYMAIPWPDKLMHCIALYVSGNDEHGRMLRRTMMRYLNLSLILVLRSISSAVKRRFPTLEHLVEAGFMNTIELEMYKAVPSVEFNTYWIPCTWFINLLKETKKGK</sequence>
<name>A0AAD8A2Y9_DIPPU</name>
<evidence type="ECO:0000256" key="3">
    <source>
        <dbReference type="ARBA" id="ARBA00022989"/>
    </source>
</evidence>
<dbReference type="Proteomes" id="UP001233999">
    <property type="component" value="Unassembled WGS sequence"/>
</dbReference>
<keyword evidence="6" id="KW-0813">Transport</keyword>
<accession>A0AAD8A2Y9</accession>
<proteinExistence type="inferred from homology"/>
<dbReference type="AlphaFoldDB" id="A0AAD8A2Y9"/>
<evidence type="ECO:0000313" key="7">
    <source>
        <dbReference type="EMBL" id="KAJ9591165.1"/>
    </source>
</evidence>
<protein>
    <recommendedName>
        <fullName evidence="6">Bestrophin homolog</fullName>
    </recommendedName>
</protein>
<evidence type="ECO:0000256" key="1">
    <source>
        <dbReference type="ARBA" id="ARBA00004370"/>
    </source>
</evidence>
<reference evidence="7" key="2">
    <citation type="submission" date="2023-05" db="EMBL/GenBank/DDBJ databases">
        <authorList>
            <person name="Fouks B."/>
        </authorList>
    </citation>
    <scope>NUCLEOTIDE SEQUENCE</scope>
    <source>
        <strain evidence="7">Stay&amp;Tobe</strain>
        <tissue evidence="7">Testes</tissue>
    </source>
</reference>
<evidence type="ECO:0000256" key="2">
    <source>
        <dbReference type="ARBA" id="ARBA00022692"/>
    </source>
</evidence>
<feature type="non-terminal residue" evidence="7">
    <location>
        <position position="187"/>
    </location>
</feature>
<feature type="transmembrane region" description="Helical" evidence="6">
    <location>
        <begin position="18"/>
        <end position="40"/>
    </location>
</feature>
<keyword evidence="6" id="KW-0406">Ion transport</keyword>
<dbReference type="InterPro" id="IPR021134">
    <property type="entry name" value="Bestrophin-like"/>
</dbReference>
<keyword evidence="2 6" id="KW-0812">Transmembrane</keyword>
<dbReference type="GO" id="GO:0005886">
    <property type="term" value="C:plasma membrane"/>
    <property type="evidence" value="ECO:0007669"/>
    <property type="project" value="UniProtKB-SubCell"/>
</dbReference>
<dbReference type="PANTHER" id="PTHR10736:SF0">
    <property type="entry name" value="BESTROPHIN HOMOLOG"/>
    <property type="match status" value="1"/>
</dbReference>
<keyword evidence="6" id="KW-0869">Chloride channel</keyword>
<comment type="subcellular location">
    <subcellularLocation>
        <location evidence="6">Cell membrane</location>
        <topology evidence="6">Multi-pass membrane protein</topology>
    </subcellularLocation>
    <subcellularLocation>
        <location evidence="1">Membrane</location>
    </subcellularLocation>
</comment>